<evidence type="ECO:0000313" key="3">
    <source>
        <dbReference type="Proteomes" id="UP000614047"/>
    </source>
</evidence>
<comment type="caution">
    <text evidence="2">The sequence shown here is derived from an EMBL/GenBank/DDBJ whole genome shotgun (WGS) entry which is preliminary data.</text>
</comment>
<keyword evidence="3" id="KW-1185">Reference proteome</keyword>
<dbReference type="SUPFAM" id="SSF47413">
    <property type="entry name" value="lambda repressor-like DNA-binding domains"/>
    <property type="match status" value="1"/>
</dbReference>
<sequence>MAAQNLPSARFRRIGLELRRLRLEAGMTMKEAGAFLDRSSSSISLLEAGTQAIRPRDLDYILMKYGHAEGPFREAMLELAREGRKKGWWHRYAHALSPELMDFLSLETDARSISTYQTVLVPGLLQTPDYARALLDPDSTSALRDALEVRMARQTLLDTSSPPRLTAILDEAVLRRQVGGAAVMRDQLARLRDLSEREHLDIRITPFEAGAHRGLNGPFTILELGVRGRLTIVTLESLQGMSYVENTKDVHRYETVFDELTRSALSKADSRDLLERLRSES</sequence>
<dbReference type="Pfam" id="PF13560">
    <property type="entry name" value="HTH_31"/>
    <property type="match status" value="1"/>
</dbReference>
<dbReference type="Gene3D" id="1.10.260.40">
    <property type="entry name" value="lambda repressor-like DNA-binding domains"/>
    <property type="match status" value="1"/>
</dbReference>
<dbReference type="AlphaFoldDB" id="A0A931GH76"/>
<evidence type="ECO:0000259" key="1">
    <source>
        <dbReference type="Pfam" id="PF19054"/>
    </source>
</evidence>
<gene>
    <name evidence="2" type="ORF">IW256_000665</name>
</gene>
<dbReference type="CDD" id="cd00093">
    <property type="entry name" value="HTH_XRE"/>
    <property type="match status" value="1"/>
</dbReference>
<dbReference type="InterPro" id="IPR010982">
    <property type="entry name" value="Lambda_DNA-bd_dom_sf"/>
</dbReference>
<dbReference type="InterPro" id="IPR043917">
    <property type="entry name" value="DUF5753"/>
</dbReference>
<proteinExistence type="predicted"/>
<dbReference type="Pfam" id="PF19054">
    <property type="entry name" value="DUF5753"/>
    <property type="match status" value="1"/>
</dbReference>
<dbReference type="InterPro" id="IPR001387">
    <property type="entry name" value="Cro/C1-type_HTH"/>
</dbReference>
<dbReference type="GO" id="GO:0003677">
    <property type="term" value="F:DNA binding"/>
    <property type="evidence" value="ECO:0007669"/>
    <property type="project" value="InterPro"/>
</dbReference>
<evidence type="ECO:0000313" key="2">
    <source>
        <dbReference type="EMBL" id="MBG6086552.1"/>
    </source>
</evidence>
<organism evidence="2 3">
    <name type="scientific">Actinomadura viridis</name>
    <dbReference type="NCBI Taxonomy" id="58110"/>
    <lineage>
        <taxon>Bacteria</taxon>
        <taxon>Bacillati</taxon>
        <taxon>Actinomycetota</taxon>
        <taxon>Actinomycetes</taxon>
        <taxon>Streptosporangiales</taxon>
        <taxon>Thermomonosporaceae</taxon>
        <taxon>Actinomadura</taxon>
    </lineage>
</organism>
<dbReference type="EMBL" id="JADOUA010000001">
    <property type="protein sequence ID" value="MBG6086552.1"/>
    <property type="molecule type" value="Genomic_DNA"/>
</dbReference>
<dbReference type="RefSeq" id="WP_197009539.1">
    <property type="nucleotide sequence ID" value="NZ_BAABES010000025.1"/>
</dbReference>
<reference evidence="2" key="1">
    <citation type="submission" date="2020-11" db="EMBL/GenBank/DDBJ databases">
        <title>Sequencing the genomes of 1000 actinobacteria strains.</title>
        <authorList>
            <person name="Klenk H.-P."/>
        </authorList>
    </citation>
    <scope>NUCLEOTIDE SEQUENCE</scope>
    <source>
        <strain evidence="2">DSM 43175</strain>
    </source>
</reference>
<feature type="domain" description="DUF5753" evidence="1">
    <location>
        <begin position="101"/>
        <end position="276"/>
    </location>
</feature>
<protein>
    <submittedName>
        <fullName evidence="2">Transcriptional regulator with XRE-family HTH domain</fullName>
    </submittedName>
</protein>
<name>A0A931GH76_9ACTN</name>
<accession>A0A931GH76</accession>
<dbReference type="Proteomes" id="UP000614047">
    <property type="component" value="Unassembled WGS sequence"/>
</dbReference>